<evidence type="ECO:0000256" key="1">
    <source>
        <dbReference type="SAM" id="MobiDB-lite"/>
    </source>
</evidence>
<feature type="compositionally biased region" description="Basic and acidic residues" evidence="1">
    <location>
        <begin position="246"/>
        <end position="261"/>
    </location>
</feature>
<accession>A0AAD7CWS8</accession>
<reference evidence="2" key="1">
    <citation type="submission" date="2023-03" db="EMBL/GenBank/DDBJ databases">
        <title>Massive genome expansion in bonnet fungi (Mycena s.s.) driven by repeated elements and novel gene families across ecological guilds.</title>
        <authorList>
            <consortium name="Lawrence Berkeley National Laboratory"/>
            <person name="Harder C.B."/>
            <person name="Miyauchi S."/>
            <person name="Viragh M."/>
            <person name="Kuo A."/>
            <person name="Thoen E."/>
            <person name="Andreopoulos B."/>
            <person name="Lu D."/>
            <person name="Skrede I."/>
            <person name="Drula E."/>
            <person name="Henrissat B."/>
            <person name="Morin E."/>
            <person name="Kohler A."/>
            <person name="Barry K."/>
            <person name="LaButti K."/>
            <person name="Morin E."/>
            <person name="Salamov A."/>
            <person name="Lipzen A."/>
            <person name="Mereny Z."/>
            <person name="Hegedus B."/>
            <person name="Baldrian P."/>
            <person name="Stursova M."/>
            <person name="Weitz H."/>
            <person name="Taylor A."/>
            <person name="Grigoriev I.V."/>
            <person name="Nagy L.G."/>
            <person name="Martin F."/>
            <person name="Kauserud H."/>
        </authorList>
    </citation>
    <scope>NUCLEOTIDE SEQUENCE</scope>
    <source>
        <strain evidence="2">CBHHK067</strain>
    </source>
</reference>
<feature type="compositionally biased region" description="Acidic residues" evidence="1">
    <location>
        <begin position="262"/>
        <end position="281"/>
    </location>
</feature>
<organism evidence="2 3">
    <name type="scientific">Mycena rosella</name>
    <name type="common">Pink bonnet</name>
    <name type="synonym">Agaricus rosellus</name>
    <dbReference type="NCBI Taxonomy" id="1033263"/>
    <lineage>
        <taxon>Eukaryota</taxon>
        <taxon>Fungi</taxon>
        <taxon>Dikarya</taxon>
        <taxon>Basidiomycota</taxon>
        <taxon>Agaricomycotina</taxon>
        <taxon>Agaricomycetes</taxon>
        <taxon>Agaricomycetidae</taxon>
        <taxon>Agaricales</taxon>
        <taxon>Marasmiineae</taxon>
        <taxon>Mycenaceae</taxon>
        <taxon>Mycena</taxon>
    </lineage>
</organism>
<comment type="caution">
    <text evidence="2">The sequence shown here is derived from an EMBL/GenBank/DDBJ whole genome shotgun (WGS) entry which is preliminary data.</text>
</comment>
<feature type="compositionally biased region" description="Polar residues" evidence="1">
    <location>
        <begin position="234"/>
        <end position="245"/>
    </location>
</feature>
<dbReference type="EMBL" id="JARKIE010000198">
    <property type="protein sequence ID" value="KAJ7668080.1"/>
    <property type="molecule type" value="Genomic_DNA"/>
</dbReference>
<keyword evidence="3" id="KW-1185">Reference proteome</keyword>
<protein>
    <submittedName>
        <fullName evidence="2">Uncharacterized protein</fullName>
    </submittedName>
</protein>
<dbReference type="AlphaFoldDB" id="A0AAD7CWS8"/>
<evidence type="ECO:0000313" key="2">
    <source>
        <dbReference type="EMBL" id="KAJ7668080.1"/>
    </source>
</evidence>
<feature type="region of interest" description="Disordered" evidence="1">
    <location>
        <begin position="231"/>
        <end position="281"/>
    </location>
</feature>
<dbReference type="Proteomes" id="UP001221757">
    <property type="component" value="Unassembled WGS sequence"/>
</dbReference>
<name>A0AAD7CWS8_MYCRO</name>
<sequence>MAMSDSSASESEKEQGVQIPRIFSIPNQNAGVPEYREALKTAHKLVHELAAENKSLCAQIATYNASKPGRKGRKQKSTITGENTHGYHSKIIALGKAFGVMVDPWVQSMVFSQKTAPPLAMPADIFRPDSALYPQYLTAALYAHIDTKFHDLIDTSAYPDFARNLNSQRSSGINNTKECLPMILLDEGTVPELKSDPIQRLLLQPGDDPQAKKCSNFPPILLVGAPGYIMGKRQPQNPGNPATVEQRSRIQMERSEDHISLEEFEELEAADMDSDDEGIFS</sequence>
<evidence type="ECO:0000313" key="3">
    <source>
        <dbReference type="Proteomes" id="UP001221757"/>
    </source>
</evidence>
<gene>
    <name evidence="2" type="ORF">B0H17DRAFT_1142646</name>
</gene>
<proteinExistence type="predicted"/>